<dbReference type="Gene3D" id="3.30.1330.80">
    <property type="entry name" value="Hypothetical protein, similar to alpha- acetolactate decarboxylase, domain 2"/>
    <property type="match status" value="1"/>
</dbReference>
<feature type="domain" description="PPC" evidence="1">
    <location>
        <begin position="10"/>
        <end position="128"/>
    </location>
</feature>
<comment type="caution">
    <text evidence="2">The sequence shown here is derived from an EMBL/GenBank/DDBJ whole genome shotgun (WGS) entry which is preliminary data.</text>
</comment>
<gene>
    <name evidence="2" type="ORF">HBA54_19875</name>
</gene>
<evidence type="ECO:0000313" key="2">
    <source>
        <dbReference type="EMBL" id="NIA70862.1"/>
    </source>
</evidence>
<dbReference type="GO" id="GO:0003677">
    <property type="term" value="F:DNA binding"/>
    <property type="evidence" value="ECO:0007669"/>
    <property type="project" value="UniProtKB-KW"/>
</dbReference>
<dbReference type="Proteomes" id="UP000761264">
    <property type="component" value="Unassembled WGS sequence"/>
</dbReference>
<dbReference type="Pfam" id="PF03479">
    <property type="entry name" value="PCC"/>
    <property type="match status" value="1"/>
</dbReference>
<dbReference type="AlphaFoldDB" id="A0A967F0P7"/>
<dbReference type="EMBL" id="JAAQPH010000016">
    <property type="protein sequence ID" value="NIA70862.1"/>
    <property type="molecule type" value="Genomic_DNA"/>
</dbReference>
<reference evidence="2" key="1">
    <citation type="submission" date="2020-03" db="EMBL/GenBank/DDBJ databases">
        <title>Genome of Pelagibius litoralis DSM 21314T.</title>
        <authorList>
            <person name="Wang G."/>
        </authorList>
    </citation>
    <scope>NUCLEOTIDE SEQUENCE</scope>
    <source>
        <strain evidence="2">DSM 21314</strain>
    </source>
</reference>
<dbReference type="PROSITE" id="PS51742">
    <property type="entry name" value="PPC"/>
    <property type="match status" value="1"/>
</dbReference>
<keyword evidence="2" id="KW-0238">DNA-binding</keyword>
<organism evidence="2 3">
    <name type="scientific">Pelagibius litoralis</name>
    <dbReference type="NCBI Taxonomy" id="374515"/>
    <lineage>
        <taxon>Bacteria</taxon>
        <taxon>Pseudomonadati</taxon>
        <taxon>Pseudomonadota</taxon>
        <taxon>Alphaproteobacteria</taxon>
        <taxon>Rhodospirillales</taxon>
        <taxon>Rhodovibrionaceae</taxon>
        <taxon>Pelagibius</taxon>
    </lineage>
</organism>
<dbReference type="SUPFAM" id="SSF117856">
    <property type="entry name" value="AF0104/ALDC/Ptd012-like"/>
    <property type="match status" value="1"/>
</dbReference>
<name>A0A967F0P7_9PROT</name>
<dbReference type="InterPro" id="IPR005175">
    <property type="entry name" value="PPC_dom"/>
</dbReference>
<accession>A0A967F0P7</accession>
<dbReference type="CDD" id="cd11378">
    <property type="entry name" value="DUF296"/>
    <property type="match status" value="1"/>
</dbReference>
<evidence type="ECO:0000259" key="1">
    <source>
        <dbReference type="PROSITE" id="PS51742"/>
    </source>
</evidence>
<dbReference type="RefSeq" id="WP_167227886.1">
    <property type="nucleotide sequence ID" value="NZ_JAAQPH010000016.1"/>
</dbReference>
<evidence type="ECO:0000313" key="3">
    <source>
        <dbReference type="Proteomes" id="UP000761264"/>
    </source>
</evidence>
<proteinExistence type="predicted"/>
<protein>
    <submittedName>
        <fullName evidence="2">DNA-binding protein</fullName>
    </submittedName>
</protein>
<sequence>MSETATFEEGRLERIAVVRIRPNEDLVTAVEAACREHGLQHAIVRSAVGSLVDAVLEAGDRVIEVAGPGIEILTLNGELRSGADGEVVADLRGTIADGKAQVYGGRFRRGENPICITLELVLQEWVPA</sequence>
<keyword evidence="3" id="KW-1185">Reference proteome</keyword>